<evidence type="ECO:0000256" key="1">
    <source>
        <dbReference type="SAM" id="Phobius"/>
    </source>
</evidence>
<name>T1AVS3_9ZZZZ</name>
<feature type="non-terminal residue" evidence="2">
    <location>
        <position position="184"/>
    </location>
</feature>
<sequence length="184" mass="20257">AYVRHRLRVAGATTEIFSRGALRKIHRLSGGVPRVINILCDRALLGGYSLDRHRITSALVRQAAREVFGRRSRRGWVTWTAAATLILLAATTLTLWRLEPAMWRSTPAPAPIGRPVMQPDAPAPRPVKIKPTLAGLLDRYKSETTRQAAYAKLFNLWNLRDIHGDPASGPGPCVQAAQHGLSCL</sequence>
<keyword evidence="1" id="KW-1133">Transmembrane helix</keyword>
<comment type="caution">
    <text evidence="2">The sequence shown here is derived from an EMBL/GenBank/DDBJ whole genome shotgun (WGS) entry which is preliminary data.</text>
</comment>
<reference evidence="2" key="1">
    <citation type="submission" date="2013-08" db="EMBL/GenBank/DDBJ databases">
        <authorList>
            <person name="Mendez C."/>
            <person name="Richter M."/>
            <person name="Ferrer M."/>
            <person name="Sanchez J."/>
        </authorList>
    </citation>
    <scope>NUCLEOTIDE SEQUENCE</scope>
</reference>
<proteinExistence type="predicted"/>
<dbReference type="AlphaFoldDB" id="T1AVS3"/>
<gene>
    <name evidence="2" type="ORF">B2A_03688</name>
</gene>
<organism evidence="2">
    <name type="scientific">mine drainage metagenome</name>
    <dbReference type="NCBI Taxonomy" id="410659"/>
    <lineage>
        <taxon>unclassified sequences</taxon>
        <taxon>metagenomes</taxon>
        <taxon>ecological metagenomes</taxon>
    </lineage>
</organism>
<keyword evidence="1" id="KW-0472">Membrane</keyword>
<feature type="non-terminal residue" evidence="2">
    <location>
        <position position="1"/>
    </location>
</feature>
<dbReference type="PANTHER" id="PTHR35894:SF1">
    <property type="entry name" value="PHOSPHORIBULOKINASE _ URIDINE KINASE FAMILY"/>
    <property type="match status" value="1"/>
</dbReference>
<dbReference type="EMBL" id="AUZZ01002453">
    <property type="protein sequence ID" value="EQD60438.1"/>
    <property type="molecule type" value="Genomic_DNA"/>
</dbReference>
<feature type="transmembrane region" description="Helical" evidence="1">
    <location>
        <begin position="76"/>
        <end position="96"/>
    </location>
</feature>
<dbReference type="InterPro" id="IPR052026">
    <property type="entry name" value="ExeA_AAA_ATPase_DNA-bind"/>
</dbReference>
<evidence type="ECO:0000313" key="2">
    <source>
        <dbReference type="EMBL" id="EQD60438.1"/>
    </source>
</evidence>
<dbReference type="PANTHER" id="PTHR35894">
    <property type="entry name" value="GENERAL SECRETION PATHWAY PROTEIN A-RELATED"/>
    <property type="match status" value="1"/>
</dbReference>
<accession>T1AVS3</accession>
<reference evidence="2" key="2">
    <citation type="journal article" date="2014" name="ISME J.">
        <title>Microbial stratification in low pH oxic and suboxic macroscopic growths along an acid mine drainage.</title>
        <authorList>
            <person name="Mendez-Garcia C."/>
            <person name="Mesa V."/>
            <person name="Sprenger R.R."/>
            <person name="Richter M."/>
            <person name="Diez M.S."/>
            <person name="Solano J."/>
            <person name="Bargiela R."/>
            <person name="Golyshina O.V."/>
            <person name="Manteca A."/>
            <person name="Ramos J.L."/>
            <person name="Gallego J.R."/>
            <person name="Llorente I."/>
            <person name="Martins Dos Santos V.A."/>
            <person name="Jensen O.N."/>
            <person name="Pelaez A.I."/>
            <person name="Sanchez J."/>
            <person name="Ferrer M."/>
        </authorList>
    </citation>
    <scope>NUCLEOTIDE SEQUENCE</scope>
</reference>
<protein>
    <submittedName>
        <fullName evidence="2">Peptidoglycan binding domain-containing protein</fullName>
    </submittedName>
</protein>
<keyword evidence="1" id="KW-0812">Transmembrane</keyword>